<gene>
    <name evidence="11" type="primary">Armcx6</name>
</gene>
<accession>A0A1S3GNZ3</accession>
<keyword evidence="2 8" id="KW-0812">Transmembrane</keyword>
<dbReference type="GeneID" id="105999921"/>
<dbReference type="RefSeq" id="XP_012890536.1">
    <property type="nucleotide sequence ID" value="XM_013035082.1"/>
</dbReference>
<evidence type="ECO:0000256" key="1">
    <source>
        <dbReference type="ARBA" id="ARBA00004572"/>
    </source>
</evidence>
<feature type="domain" description="Armadillo repeat-containing" evidence="9">
    <location>
        <begin position="115"/>
        <end position="295"/>
    </location>
</feature>
<proteinExistence type="predicted"/>
<dbReference type="InterPro" id="IPR051303">
    <property type="entry name" value="Armcx_regulator"/>
</dbReference>
<keyword evidence="6 8" id="KW-0472">Membrane</keyword>
<feature type="transmembrane region" description="Helical" evidence="8">
    <location>
        <begin position="7"/>
        <end position="27"/>
    </location>
</feature>
<dbReference type="FunCoup" id="A0A1S3GNZ3">
    <property type="interactions" value="157"/>
</dbReference>
<sequence>MGRAREVGWMAAGLMIGAGACYCVYKLTIGRQDSDKLEEEEEDEWDDDLELDEEEQEIWFDLTPMARPWSEEGDWNEPGAPGGSEDRPSGGGKANRAHPVKQRPFPYEHKNMWSAQSYKNFSCILDLSKCPSIKGKMFLGEMKDACFPLNHADKSYLANLSVNGNTISTVHSTVREKAPGSPNNMKASTENQGQIKMYIDEMYRDTLSQCCNSLLHQAGLHVLISMTIINNMLAKSVSDLQFPLISEGSKCAKVQALELPMALSEKPALAGELLGAQMLCSVLAVSITRGSRQILQETLLP</sequence>
<dbReference type="OMA" id="FIQGKMW"/>
<evidence type="ECO:0000259" key="9">
    <source>
        <dbReference type="Pfam" id="PF04826"/>
    </source>
</evidence>
<dbReference type="PANTHER" id="PTHR15712">
    <property type="entry name" value="ARMADILLO REPEAT CONTAINING PROTEIN"/>
    <property type="match status" value="1"/>
</dbReference>
<dbReference type="InParanoid" id="A0A1S3GNZ3"/>
<dbReference type="Proteomes" id="UP000081671">
    <property type="component" value="Unplaced"/>
</dbReference>
<dbReference type="KEGG" id="dord:105999921"/>
<evidence type="ECO:0000256" key="2">
    <source>
        <dbReference type="ARBA" id="ARBA00022692"/>
    </source>
</evidence>
<protein>
    <submittedName>
        <fullName evidence="11">Protein ARMCX6</fullName>
    </submittedName>
</protein>
<dbReference type="Pfam" id="PF04826">
    <property type="entry name" value="Arm_2"/>
    <property type="match status" value="1"/>
</dbReference>
<keyword evidence="4 8" id="KW-1133">Transmembrane helix</keyword>
<reference evidence="11" key="1">
    <citation type="submission" date="2025-08" db="UniProtKB">
        <authorList>
            <consortium name="RefSeq"/>
        </authorList>
    </citation>
    <scope>IDENTIFICATION</scope>
    <source>
        <tissue evidence="11">Kidney</tissue>
    </source>
</reference>
<evidence type="ECO:0000313" key="11">
    <source>
        <dbReference type="RefSeq" id="XP_012890536.1"/>
    </source>
</evidence>
<evidence type="ECO:0000256" key="4">
    <source>
        <dbReference type="ARBA" id="ARBA00022989"/>
    </source>
</evidence>
<evidence type="ECO:0000256" key="3">
    <source>
        <dbReference type="ARBA" id="ARBA00022787"/>
    </source>
</evidence>
<evidence type="ECO:0000313" key="10">
    <source>
        <dbReference type="Proteomes" id="UP000081671"/>
    </source>
</evidence>
<dbReference type="OrthoDB" id="10017790at2759"/>
<dbReference type="CTD" id="54470"/>
<comment type="subcellular location">
    <subcellularLocation>
        <location evidence="1">Mitochondrion outer membrane</location>
        <topology evidence="1">Single-pass membrane protein</topology>
    </subcellularLocation>
</comment>
<evidence type="ECO:0000256" key="6">
    <source>
        <dbReference type="ARBA" id="ARBA00023136"/>
    </source>
</evidence>
<dbReference type="GO" id="GO:0005741">
    <property type="term" value="C:mitochondrial outer membrane"/>
    <property type="evidence" value="ECO:0007669"/>
    <property type="project" value="UniProtKB-SubCell"/>
</dbReference>
<evidence type="ECO:0000256" key="8">
    <source>
        <dbReference type="SAM" id="Phobius"/>
    </source>
</evidence>
<dbReference type="InterPro" id="IPR006911">
    <property type="entry name" value="ARM-rpt_dom"/>
</dbReference>
<keyword evidence="3" id="KW-1000">Mitochondrion outer membrane</keyword>
<organism evidence="10 11">
    <name type="scientific">Dipodomys ordii</name>
    <name type="common">Ord's kangaroo rat</name>
    <dbReference type="NCBI Taxonomy" id="10020"/>
    <lineage>
        <taxon>Eukaryota</taxon>
        <taxon>Metazoa</taxon>
        <taxon>Chordata</taxon>
        <taxon>Craniata</taxon>
        <taxon>Vertebrata</taxon>
        <taxon>Euteleostomi</taxon>
        <taxon>Mammalia</taxon>
        <taxon>Eutheria</taxon>
        <taxon>Euarchontoglires</taxon>
        <taxon>Glires</taxon>
        <taxon>Rodentia</taxon>
        <taxon>Castorimorpha</taxon>
        <taxon>Heteromyidae</taxon>
        <taxon>Dipodomyinae</taxon>
        <taxon>Dipodomys</taxon>
    </lineage>
</organism>
<name>A0A1S3GNZ3_DIPOR</name>
<dbReference type="PROSITE" id="PS51257">
    <property type="entry name" value="PROKAR_LIPOPROTEIN"/>
    <property type="match status" value="1"/>
</dbReference>
<keyword evidence="10" id="KW-1185">Reference proteome</keyword>
<evidence type="ECO:0000256" key="7">
    <source>
        <dbReference type="SAM" id="MobiDB-lite"/>
    </source>
</evidence>
<feature type="region of interest" description="Disordered" evidence="7">
    <location>
        <begin position="70"/>
        <end position="101"/>
    </location>
</feature>
<keyword evidence="5" id="KW-0496">Mitochondrion</keyword>
<evidence type="ECO:0000256" key="5">
    <source>
        <dbReference type="ARBA" id="ARBA00023128"/>
    </source>
</evidence>
<dbReference type="AlphaFoldDB" id="A0A1S3GNZ3"/>
<dbReference type="PANTHER" id="PTHR15712:SF6">
    <property type="entry name" value="PROTEIN ARMCX6"/>
    <property type="match status" value="1"/>
</dbReference>